<evidence type="ECO:0000259" key="1">
    <source>
        <dbReference type="Pfam" id="PF00155"/>
    </source>
</evidence>
<dbReference type="FunFam" id="3.40.640.10:FF:000080">
    <property type="entry name" value="Aminotransferase, putative"/>
    <property type="match status" value="1"/>
</dbReference>
<dbReference type="InterPro" id="IPR015424">
    <property type="entry name" value="PyrdxlP-dep_Trfase"/>
</dbReference>
<dbReference type="PANTHER" id="PTHR42858:SF1">
    <property type="entry name" value="LD15494P"/>
    <property type="match status" value="1"/>
</dbReference>
<dbReference type="InterPro" id="IPR004839">
    <property type="entry name" value="Aminotransferase_I/II_large"/>
</dbReference>
<dbReference type="SUPFAM" id="SSF53383">
    <property type="entry name" value="PLP-dependent transferases"/>
    <property type="match status" value="1"/>
</dbReference>
<proteinExistence type="predicted"/>
<dbReference type="Proteomes" id="UP000756132">
    <property type="component" value="Chromosome 2"/>
</dbReference>
<dbReference type="Gene3D" id="3.90.1150.10">
    <property type="entry name" value="Aspartate Aminotransferase, domain 1"/>
    <property type="match status" value="1"/>
</dbReference>
<dbReference type="GO" id="GO:0030170">
    <property type="term" value="F:pyridoxal phosphate binding"/>
    <property type="evidence" value="ECO:0007669"/>
    <property type="project" value="InterPro"/>
</dbReference>
<feature type="domain" description="Aminotransferase class I/classII large" evidence="1">
    <location>
        <begin position="76"/>
        <end position="471"/>
    </location>
</feature>
<dbReference type="Pfam" id="PF00155">
    <property type="entry name" value="Aminotran_1_2"/>
    <property type="match status" value="1"/>
</dbReference>
<evidence type="ECO:0000313" key="3">
    <source>
        <dbReference type="Proteomes" id="UP000756132"/>
    </source>
</evidence>
<organism evidence="2 3">
    <name type="scientific">Passalora fulva</name>
    <name type="common">Tomato leaf mold</name>
    <name type="synonym">Cladosporium fulvum</name>
    <dbReference type="NCBI Taxonomy" id="5499"/>
    <lineage>
        <taxon>Eukaryota</taxon>
        <taxon>Fungi</taxon>
        <taxon>Dikarya</taxon>
        <taxon>Ascomycota</taxon>
        <taxon>Pezizomycotina</taxon>
        <taxon>Dothideomycetes</taxon>
        <taxon>Dothideomycetidae</taxon>
        <taxon>Mycosphaerellales</taxon>
        <taxon>Mycosphaerellaceae</taxon>
        <taxon>Fulvia</taxon>
    </lineage>
</organism>
<gene>
    <name evidence="2" type="ORF">CLAFUR5_03524</name>
</gene>
<evidence type="ECO:0000313" key="2">
    <source>
        <dbReference type="EMBL" id="UJO13499.1"/>
    </source>
</evidence>
<dbReference type="EMBL" id="CP090164">
    <property type="protein sequence ID" value="UJO13499.1"/>
    <property type="molecule type" value="Genomic_DNA"/>
</dbReference>
<reference evidence="2" key="1">
    <citation type="submission" date="2021-12" db="EMBL/GenBank/DDBJ databases">
        <authorList>
            <person name="Zaccaron A."/>
            <person name="Stergiopoulos I."/>
        </authorList>
    </citation>
    <scope>NUCLEOTIDE SEQUENCE</scope>
    <source>
        <strain evidence="2">Race5_Kim</strain>
    </source>
</reference>
<dbReference type="OrthoDB" id="7042322at2759"/>
<dbReference type="GeneID" id="71983402"/>
<dbReference type="AlphaFoldDB" id="A0A9Q8P534"/>
<dbReference type="PANTHER" id="PTHR42858">
    <property type="entry name" value="AMINOTRANSFERASE"/>
    <property type="match status" value="1"/>
</dbReference>
<dbReference type="GO" id="GO:0047536">
    <property type="term" value="F:2-aminoadipate transaminase activity"/>
    <property type="evidence" value="ECO:0007669"/>
    <property type="project" value="TreeGrafter"/>
</dbReference>
<dbReference type="RefSeq" id="XP_047757865.1">
    <property type="nucleotide sequence ID" value="XM_047902672.1"/>
</dbReference>
<sequence length="504" mass="55943">MSTFNLIHLVKHLLWSANTDMSTNYSATPAGLEDEIKPAINLLRGWPSSSLLPVELIKEAANAVLSDTSVAYDGLWYGPDPGYEPARVAIASWLTSFYKPTASISAGRICINGGASQSLACLLSVYTDPEYTRNVWFVSPAYMLAFRVFEDAGFHGDKQRAVPEDEEGIDLEYLRRELEQSEAKAKKEGNTAPRYKPHRERAKVYKHVLYCVPTFSNPSSRTMSLRRRRELVQLAREYDMLVSCDDVYDFLQWPADVSQNQLNGSGTKLEMMKTSHLPRLVDVDRELDGGPERDGADGFGNVCSNGTFSKLLGPGLRCGWVEGAEKFSYGVSQAGAQRSGGAPSHLTSIYISRMLVSGQVQKHISDVLQPAYASRYNTMAKAAKEHLLPLGFSLSQPDRDVVGGYFIWLGLPHEIKAIELTKRCQEAEALIIAPGSIFEVPADDSAKFEHDIRLCFAFEDEPKLREGVRRISVVAKKLLAGAHSTGDYVMVPKAEDEDRLQNFM</sequence>
<keyword evidence="3" id="KW-1185">Reference proteome</keyword>
<reference evidence="2" key="2">
    <citation type="journal article" date="2022" name="Microb. Genom.">
        <title>A chromosome-scale genome assembly of the tomato pathogen Cladosporium fulvum reveals a compartmentalized genome architecture and the presence of a dispensable chromosome.</title>
        <authorList>
            <person name="Zaccaron A.Z."/>
            <person name="Chen L.H."/>
            <person name="Samaras A."/>
            <person name="Stergiopoulos I."/>
        </authorList>
    </citation>
    <scope>NUCLEOTIDE SEQUENCE</scope>
    <source>
        <strain evidence="2">Race5_Kim</strain>
    </source>
</reference>
<dbReference type="InterPro" id="IPR015421">
    <property type="entry name" value="PyrdxlP-dep_Trfase_major"/>
</dbReference>
<accession>A0A9Q8P534</accession>
<dbReference type="Gene3D" id="3.40.640.10">
    <property type="entry name" value="Type I PLP-dependent aspartate aminotransferase-like (Major domain)"/>
    <property type="match status" value="1"/>
</dbReference>
<dbReference type="InterPro" id="IPR015422">
    <property type="entry name" value="PyrdxlP-dep_Trfase_small"/>
</dbReference>
<dbReference type="CDD" id="cd00609">
    <property type="entry name" value="AAT_like"/>
    <property type="match status" value="1"/>
</dbReference>
<dbReference type="KEGG" id="ffu:CLAFUR5_03524"/>
<name>A0A9Q8P534_PASFU</name>
<protein>
    <recommendedName>
        <fullName evidence="1">Aminotransferase class I/classII large domain-containing protein</fullName>
    </recommendedName>
</protein>